<proteinExistence type="inferred from homology"/>
<evidence type="ECO:0000256" key="2">
    <source>
        <dbReference type="ARBA" id="ARBA00003690"/>
    </source>
</evidence>
<reference evidence="15" key="1">
    <citation type="journal article" date="2013" name="Genome Biol.">
        <title>Draft genome of the mountain pine beetle, Dendroctonus ponderosae Hopkins, a major forest pest.</title>
        <authorList>
            <person name="Keeling C.I."/>
            <person name="Yuen M.M."/>
            <person name="Liao N.Y."/>
            <person name="Docking T.R."/>
            <person name="Chan S.K."/>
            <person name="Taylor G.A."/>
            <person name="Palmquist D.L."/>
            <person name="Jackman S.D."/>
            <person name="Nguyen A."/>
            <person name="Li M."/>
            <person name="Henderson H."/>
            <person name="Janes J.K."/>
            <person name="Zhao Y."/>
            <person name="Pandoh P."/>
            <person name="Moore R."/>
            <person name="Sperling F.A."/>
            <person name="Huber D.P."/>
            <person name="Birol I."/>
            <person name="Jones S.J."/>
            <person name="Bohlmann J."/>
        </authorList>
    </citation>
    <scope>NUCLEOTIDE SEQUENCE</scope>
</reference>
<evidence type="ECO:0008006" key="16">
    <source>
        <dbReference type="Google" id="ProtNLM"/>
    </source>
</evidence>
<sequence length="578" mass="66786">MSMEAPVLMRIIQGNCRLYSNPRLLLSKHRYLQTKRSSSSAPDHPSNETRQYSTENRQYSTALEFYPENYEDTHVVAPFRTDQTVKPYEAIPGPKELPLIGNAWRFAPIIGQYKIHELDKVMWSLYKEHGRIVKVGGLIGHPDLLFVFNGEDIRNVFRREEAMPHRPSMPSLHYYKQKLKREFFAGNEGVIGVHGPKWEAFRKQVQQILLPPATARKYVEPLDVIAGDFLTLMEQSLDRNNELPGNFLSEIYKWALESVARVSLNTRLGCLEPHLPNESESQRIIDSINTFFWNVAEVELKFPVWRIYQNKSFRNYIGALEDFRTLCLKYITQTMESMELRNYDNVKEEDVSIVERILMKTHNPKLAAVLALDLLLVGVDTTSIALASTIYQLSQNAEKQQVLFEELQKALPGQDSKVDVAAQEKMPYLKACIKETLRMYPVIIGNGRNLQSDTVLAGYQVPKGTHVIFPHLVVSNVEEYFDQPEKFMPERWLKKDAKSAQCPAHNQTKIHPFVSLPFGYGRRSCLGRRFAETELNIMLAKIFRKYQVNYNYGPLTYKITPTYVPEQPLKFKLTQRNS</sequence>
<evidence type="ECO:0000256" key="4">
    <source>
        <dbReference type="ARBA" id="ARBA00004406"/>
    </source>
</evidence>
<evidence type="ECO:0000256" key="13">
    <source>
        <dbReference type="SAM" id="MobiDB-lite"/>
    </source>
</evidence>
<dbReference type="InterPro" id="IPR036396">
    <property type="entry name" value="Cyt_P450_sf"/>
</dbReference>
<dbReference type="PRINTS" id="PR00465">
    <property type="entry name" value="EP450IV"/>
</dbReference>
<dbReference type="InterPro" id="IPR002403">
    <property type="entry name" value="Cyt_P450_E_grp-IV"/>
</dbReference>
<dbReference type="InterPro" id="IPR050479">
    <property type="entry name" value="CYP11_CYP27_families"/>
</dbReference>
<comment type="subcellular location">
    <subcellularLocation>
        <location evidence="4">Endoplasmic reticulum membrane</location>
        <topology evidence="4">Peripheral membrane protein</topology>
    </subcellularLocation>
    <subcellularLocation>
        <location evidence="3">Microsome membrane</location>
        <topology evidence="3">Peripheral membrane protein</topology>
    </subcellularLocation>
</comment>
<keyword evidence="10 12" id="KW-0503">Monooxygenase</keyword>
<reference evidence="14" key="2">
    <citation type="submission" date="2024-08" db="UniProtKB">
        <authorList>
            <consortium name="EnsemblMetazoa"/>
        </authorList>
    </citation>
    <scope>IDENTIFICATION</scope>
</reference>
<keyword evidence="9 11" id="KW-0408">Iron</keyword>
<evidence type="ECO:0000256" key="1">
    <source>
        <dbReference type="ARBA" id="ARBA00001971"/>
    </source>
</evidence>
<evidence type="ECO:0000256" key="6">
    <source>
        <dbReference type="ARBA" id="ARBA00022617"/>
    </source>
</evidence>
<feature type="region of interest" description="Disordered" evidence="13">
    <location>
        <begin position="35"/>
        <end position="54"/>
    </location>
</feature>
<comment type="cofactor">
    <cofactor evidence="1 11">
        <name>heme</name>
        <dbReference type="ChEBI" id="CHEBI:30413"/>
    </cofactor>
</comment>
<dbReference type="Proteomes" id="UP000019118">
    <property type="component" value="Unassembled WGS sequence"/>
</dbReference>
<dbReference type="GO" id="GO:0005506">
    <property type="term" value="F:iron ion binding"/>
    <property type="evidence" value="ECO:0007669"/>
    <property type="project" value="InterPro"/>
</dbReference>
<evidence type="ECO:0000256" key="12">
    <source>
        <dbReference type="RuleBase" id="RU000461"/>
    </source>
</evidence>
<dbReference type="InterPro" id="IPR017972">
    <property type="entry name" value="Cyt_P450_CS"/>
</dbReference>
<evidence type="ECO:0000256" key="3">
    <source>
        <dbReference type="ARBA" id="ARBA00004174"/>
    </source>
</evidence>
<dbReference type="Pfam" id="PF00067">
    <property type="entry name" value="p450"/>
    <property type="match status" value="1"/>
</dbReference>
<dbReference type="GO" id="GO:0016705">
    <property type="term" value="F:oxidoreductase activity, acting on paired donors, with incorporation or reduction of molecular oxygen"/>
    <property type="evidence" value="ECO:0007669"/>
    <property type="project" value="InterPro"/>
</dbReference>
<protein>
    <recommendedName>
        <fullName evidence="16">Cytochrome P450</fullName>
    </recommendedName>
</protein>
<dbReference type="EnsemblMetazoa" id="XM_019916430.1">
    <property type="protein sequence ID" value="XP_019771989.1"/>
    <property type="gene ID" value="LOC109545633"/>
</dbReference>
<evidence type="ECO:0000256" key="7">
    <source>
        <dbReference type="ARBA" id="ARBA00022723"/>
    </source>
</evidence>
<evidence type="ECO:0000313" key="15">
    <source>
        <dbReference type="Proteomes" id="UP000019118"/>
    </source>
</evidence>
<dbReference type="FunFam" id="1.10.630.10:FF:000006">
    <property type="entry name" value="Cytochrome P450 302a1, mitochondrial"/>
    <property type="match status" value="1"/>
</dbReference>
<comment type="similarity">
    <text evidence="5 12">Belongs to the cytochrome P450 family.</text>
</comment>
<evidence type="ECO:0000256" key="11">
    <source>
        <dbReference type="PIRSR" id="PIRSR602403-1"/>
    </source>
</evidence>
<keyword evidence="15" id="KW-1185">Reference proteome</keyword>
<dbReference type="GeneID" id="109545633"/>
<keyword evidence="8 12" id="KW-0560">Oxidoreductase</keyword>
<keyword evidence="6 11" id="KW-0349">Heme</keyword>
<dbReference type="GO" id="GO:0004497">
    <property type="term" value="F:monooxygenase activity"/>
    <property type="evidence" value="ECO:0007669"/>
    <property type="project" value="UniProtKB-KW"/>
</dbReference>
<dbReference type="AlphaFoldDB" id="A0AAR5QFJ0"/>
<dbReference type="GO" id="GO:0020037">
    <property type="term" value="F:heme binding"/>
    <property type="evidence" value="ECO:0007669"/>
    <property type="project" value="InterPro"/>
</dbReference>
<comment type="function">
    <text evidence="2">May be involved in the metabolism of insect hormones and in the breakdown of synthetic insecticides.</text>
</comment>
<dbReference type="PANTHER" id="PTHR24279:SF120">
    <property type="entry name" value="CYTOCHROME P450"/>
    <property type="match status" value="1"/>
</dbReference>
<organism evidence="14 15">
    <name type="scientific">Dendroctonus ponderosae</name>
    <name type="common">Mountain pine beetle</name>
    <dbReference type="NCBI Taxonomy" id="77166"/>
    <lineage>
        <taxon>Eukaryota</taxon>
        <taxon>Metazoa</taxon>
        <taxon>Ecdysozoa</taxon>
        <taxon>Arthropoda</taxon>
        <taxon>Hexapoda</taxon>
        <taxon>Insecta</taxon>
        <taxon>Pterygota</taxon>
        <taxon>Neoptera</taxon>
        <taxon>Endopterygota</taxon>
        <taxon>Coleoptera</taxon>
        <taxon>Polyphaga</taxon>
        <taxon>Cucujiformia</taxon>
        <taxon>Curculionidae</taxon>
        <taxon>Scolytinae</taxon>
        <taxon>Dendroctonus</taxon>
    </lineage>
</organism>
<dbReference type="PRINTS" id="PR00385">
    <property type="entry name" value="P450"/>
</dbReference>
<feature type="binding site" description="axial binding residue" evidence="11">
    <location>
        <position position="525"/>
    </location>
    <ligand>
        <name>heme</name>
        <dbReference type="ChEBI" id="CHEBI:30413"/>
    </ligand>
    <ligandPart>
        <name>Fe</name>
        <dbReference type="ChEBI" id="CHEBI:18248"/>
    </ligandPart>
</feature>
<evidence type="ECO:0000256" key="5">
    <source>
        <dbReference type="ARBA" id="ARBA00010617"/>
    </source>
</evidence>
<evidence type="ECO:0000256" key="10">
    <source>
        <dbReference type="ARBA" id="ARBA00023033"/>
    </source>
</evidence>
<keyword evidence="7 11" id="KW-0479">Metal-binding</keyword>
<dbReference type="CTD" id="36105"/>
<dbReference type="Gene3D" id="1.10.630.10">
    <property type="entry name" value="Cytochrome P450"/>
    <property type="match status" value="1"/>
</dbReference>
<dbReference type="KEGG" id="dpa:109545633"/>
<dbReference type="CDD" id="cd11054">
    <property type="entry name" value="CYP24A1-like"/>
    <property type="match status" value="1"/>
</dbReference>
<dbReference type="InterPro" id="IPR001128">
    <property type="entry name" value="Cyt_P450"/>
</dbReference>
<evidence type="ECO:0000256" key="8">
    <source>
        <dbReference type="ARBA" id="ARBA00023002"/>
    </source>
</evidence>
<evidence type="ECO:0000256" key="9">
    <source>
        <dbReference type="ARBA" id="ARBA00023004"/>
    </source>
</evidence>
<evidence type="ECO:0000313" key="14">
    <source>
        <dbReference type="EnsemblMetazoa" id="XP_019771989.1"/>
    </source>
</evidence>
<accession>A0AAR5QFJ0</accession>
<dbReference type="SUPFAM" id="SSF48264">
    <property type="entry name" value="Cytochrome P450"/>
    <property type="match status" value="1"/>
</dbReference>
<dbReference type="GO" id="GO:0005789">
    <property type="term" value="C:endoplasmic reticulum membrane"/>
    <property type="evidence" value="ECO:0007669"/>
    <property type="project" value="UniProtKB-SubCell"/>
</dbReference>
<dbReference type="PROSITE" id="PS00086">
    <property type="entry name" value="CYTOCHROME_P450"/>
    <property type="match status" value="1"/>
</dbReference>
<name>A0AAR5QFJ0_DENPD</name>
<dbReference type="PANTHER" id="PTHR24279">
    <property type="entry name" value="CYTOCHROME P450"/>
    <property type="match status" value="1"/>
</dbReference>